<evidence type="ECO:0000313" key="2">
    <source>
        <dbReference type="EMBL" id="RVW10267.1"/>
    </source>
</evidence>
<dbReference type="InterPro" id="IPR029068">
    <property type="entry name" value="Glyas_Bleomycin-R_OHBP_Dase"/>
</dbReference>
<dbReference type="OrthoDB" id="5185674at2"/>
<evidence type="ECO:0000313" key="3">
    <source>
        <dbReference type="Proteomes" id="UP000286208"/>
    </source>
</evidence>
<dbReference type="RefSeq" id="WP_127915661.1">
    <property type="nucleotide sequence ID" value="NZ_RKLP01000003.1"/>
</dbReference>
<dbReference type="PROSITE" id="PS51819">
    <property type="entry name" value="VOC"/>
    <property type="match status" value="1"/>
</dbReference>
<dbReference type="Gene3D" id="3.10.180.10">
    <property type="entry name" value="2,3-Dihydroxybiphenyl 1,2-Dioxygenase, domain 1"/>
    <property type="match status" value="1"/>
</dbReference>
<dbReference type="SUPFAM" id="SSF54593">
    <property type="entry name" value="Glyoxalase/Bleomycin resistance protein/Dihydroxybiphenyl dioxygenase"/>
    <property type="match status" value="1"/>
</dbReference>
<name>A0A3S3BFP2_9NOCA</name>
<feature type="domain" description="VOC" evidence="1">
    <location>
        <begin position="15"/>
        <end position="146"/>
    </location>
</feature>
<sequence length="163" mass="18149">MEPFTAPETDFGLGRLHHIGIVVPDPEAAVRHFRDLYGLSIHLLPESQYHCRIDGLEHSTAQRLGLTIDGPPHVELLREVPESTVWQHRSGIHHLGFVVDHLALASQELERRGAPLWMGGLRDGRCPVGTAYHRDALGLTIELLDRATAARLATRLSETRGRP</sequence>
<evidence type="ECO:0000259" key="1">
    <source>
        <dbReference type="PROSITE" id="PS51819"/>
    </source>
</evidence>
<organism evidence="2 3">
    <name type="scientific">Prescottella agglutinans</name>
    <dbReference type="NCBI Taxonomy" id="1644129"/>
    <lineage>
        <taxon>Bacteria</taxon>
        <taxon>Bacillati</taxon>
        <taxon>Actinomycetota</taxon>
        <taxon>Actinomycetes</taxon>
        <taxon>Mycobacteriales</taxon>
        <taxon>Nocardiaceae</taxon>
        <taxon>Prescottella</taxon>
    </lineage>
</organism>
<proteinExistence type="predicted"/>
<dbReference type="AlphaFoldDB" id="A0A3S3BFP2"/>
<dbReference type="InterPro" id="IPR037523">
    <property type="entry name" value="VOC_core"/>
</dbReference>
<dbReference type="Proteomes" id="UP000286208">
    <property type="component" value="Unassembled WGS sequence"/>
</dbReference>
<comment type="caution">
    <text evidence="2">The sequence shown here is derived from an EMBL/GenBank/DDBJ whole genome shotgun (WGS) entry which is preliminary data.</text>
</comment>
<dbReference type="Pfam" id="PF13669">
    <property type="entry name" value="Glyoxalase_4"/>
    <property type="match status" value="1"/>
</dbReference>
<keyword evidence="3" id="KW-1185">Reference proteome</keyword>
<reference evidence="2 3" key="1">
    <citation type="submission" date="2018-11" db="EMBL/GenBank/DDBJ databases">
        <title>Rhodococcus spongicola sp. nov. and Rhodococcus xishaensis sp. nov. from marine sponges.</title>
        <authorList>
            <person name="Li L."/>
            <person name="Lin H.W."/>
        </authorList>
    </citation>
    <scope>NUCLEOTIDE SEQUENCE [LARGE SCALE GENOMIC DNA]</scope>
    <source>
        <strain evidence="2 3">CCTCC AB2014297</strain>
    </source>
</reference>
<dbReference type="EMBL" id="RKLP01000003">
    <property type="protein sequence ID" value="RVW10267.1"/>
    <property type="molecule type" value="Genomic_DNA"/>
</dbReference>
<protein>
    <submittedName>
        <fullName evidence="2">VOC family protein</fullName>
    </submittedName>
</protein>
<accession>A0A3S3BFP2</accession>
<gene>
    <name evidence="2" type="ORF">EGT67_08730</name>
</gene>